<dbReference type="PANTHER" id="PTHR15231:SF1">
    <property type="entry name" value="PHOSPHATIDYLINOSITOL N-ACETYLGLUCOSAMINYLTRANSFERASE SUBUNIT H"/>
    <property type="match status" value="1"/>
</dbReference>
<dbReference type="AlphaFoldDB" id="A0A2N3NBH9"/>
<name>A0A2N3NBH9_9PEZI</name>
<sequence>MLTASPHLRTRRPSPTTVEYTLSTRPHPGIATTLLYTLVFLVRVIFFSAALLLPSTRLLQSALLPAVLRDFFTSTELGASVLRASANLSTPVLVVVAAALAFSSVRRIYTTESVLVLRGLGIQTRPSEGGAARFIPTELIRDVLVNEVFVGFGVRYCLVVVVEGEEDMVVLFPKLKPRKDVVLKVWRGIRTCLFDGEGDVVVNGKV</sequence>
<keyword evidence="3" id="KW-0812">Transmembrane</keyword>
<feature type="domain" description="Phosphatidylinositol N-acetylglucosaminyltransferase subunit H conserved" evidence="4">
    <location>
        <begin position="113"/>
        <end position="173"/>
    </location>
</feature>
<proteinExistence type="inferred from homology"/>
<evidence type="ECO:0000313" key="6">
    <source>
        <dbReference type="Proteomes" id="UP000233524"/>
    </source>
</evidence>
<dbReference type="EMBL" id="NLAX01000010">
    <property type="protein sequence ID" value="PKS09747.1"/>
    <property type="molecule type" value="Genomic_DNA"/>
</dbReference>
<dbReference type="GO" id="GO:0000506">
    <property type="term" value="C:glycosylphosphatidylinositol-N-acetylglucosaminyltransferase (GPI-GnT) complex"/>
    <property type="evidence" value="ECO:0007669"/>
    <property type="project" value="InterPro"/>
</dbReference>
<evidence type="ECO:0000256" key="1">
    <source>
        <dbReference type="ARBA" id="ARBA00004687"/>
    </source>
</evidence>
<dbReference type="InParanoid" id="A0A2N3NBH9"/>
<dbReference type="UniPathway" id="UPA00196"/>
<evidence type="ECO:0000259" key="4">
    <source>
        <dbReference type="Pfam" id="PF10181"/>
    </source>
</evidence>
<dbReference type="STRING" id="41688.A0A2N3NBH9"/>
<dbReference type="VEuPathDB" id="FungiDB:jhhlp_004368"/>
<keyword evidence="3" id="KW-0472">Membrane</keyword>
<organism evidence="5 6">
    <name type="scientific">Lomentospora prolificans</name>
    <dbReference type="NCBI Taxonomy" id="41688"/>
    <lineage>
        <taxon>Eukaryota</taxon>
        <taxon>Fungi</taxon>
        <taxon>Dikarya</taxon>
        <taxon>Ascomycota</taxon>
        <taxon>Pezizomycotina</taxon>
        <taxon>Sordariomycetes</taxon>
        <taxon>Hypocreomycetidae</taxon>
        <taxon>Microascales</taxon>
        <taxon>Microascaceae</taxon>
        <taxon>Lomentospora</taxon>
    </lineage>
</organism>
<evidence type="ECO:0000313" key="5">
    <source>
        <dbReference type="EMBL" id="PKS09747.1"/>
    </source>
</evidence>
<dbReference type="Proteomes" id="UP000233524">
    <property type="component" value="Unassembled WGS sequence"/>
</dbReference>
<accession>A0A2N3NBH9</accession>
<comment type="pathway">
    <text evidence="1">Glycolipid biosynthesis; glycosylphosphatidylinositol-anchor biosynthesis.</text>
</comment>
<dbReference type="InterPro" id="IPR044215">
    <property type="entry name" value="PIG-H"/>
</dbReference>
<dbReference type="PANTHER" id="PTHR15231">
    <property type="entry name" value="PHOSPHATIDYLINOSITOL N-ACETYLGLUCOSAMINYLTRANSFERASE SUBUNIT H"/>
    <property type="match status" value="1"/>
</dbReference>
<dbReference type="InterPro" id="IPR019328">
    <property type="entry name" value="PIGH-H_dom"/>
</dbReference>
<evidence type="ECO:0000256" key="3">
    <source>
        <dbReference type="SAM" id="Phobius"/>
    </source>
</evidence>
<dbReference type="OrthoDB" id="6256716at2759"/>
<protein>
    <recommendedName>
        <fullName evidence="4">Phosphatidylinositol N-acetylglucosaminyltransferase subunit H conserved domain-containing protein</fullName>
    </recommendedName>
</protein>
<evidence type="ECO:0000256" key="2">
    <source>
        <dbReference type="ARBA" id="ARBA00009610"/>
    </source>
</evidence>
<dbReference type="Pfam" id="PF10181">
    <property type="entry name" value="PIG-H"/>
    <property type="match status" value="1"/>
</dbReference>
<comment type="caution">
    <text evidence="5">The sequence shown here is derived from an EMBL/GenBank/DDBJ whole genome shotgun (WGS) entry which is preliminary data.</text>
</comment>
<reference evidence="5 6" key="1">
    <citation type="journal article" date="2017" name="G3 (Bethesda)">
        <title>First Draft Genome Sequence of the Pathogenic Fungus Lomentospora prolificans (Formerly Scedosporium prolificans).</title>
        <authorList>
            <person name="Luo R."/>
            <person name="Zimin A."/>
            <person name="Workman R."/>
            <person name="Fan Y."/>
            <person name="Pertea G."/>
            <person name="Grossman N."/>
            <person name="Wear M.P."/>
            <person name="Jia B."/>
            <person name="Miller H."/>
            <person name="Casadevall A."/>
            <person name="Timp W."/>
            <person name="Zhang S.X."/>
            <person name="Salzberg S.L."/>
        </authorList>
    </citation>
    <scope>NUCLEOTIDE SEQUENCE [LARGE SCALE GENOMIC DNA]</scope>
    <source>
        <strain evidence="5 6">JHH-5317</strain>
    </source>
</reference>
<gene>
    <name evidence="5" type="ORF">jhhlp_004368</name>
</gene>
<comment type="similarity">
    <text evidence="2">Belongs to the PIGH family.</text>
</comment>
<dbReference type="GO" id="GO:0006506">
    <property type="term" value="P:GPI anchor biosynthetic process"/>
    <property type="evidence" value="ECO:0007669"/>
    <property type="project" value="UniProtKB-UniPathway"/>
</dbReference>
<keyword evidence="6" id="KW-1185">Reference proteome</keyword>
<keyword evidence="3" id="KW-1133">Transmembrane helix</keyword>
<feature type="transmembrane region" description="Helical" evidence="3">
    <location>
        <begin position="30"/>
        <end position="53"/>
    </location>
</feature>